<evidence type="ECO:0000313" key="6">
    <source>
        <dbReference type="Proteomes" id="UP000198327"/>
    </source>
</evidence>
<dbReference type="Proteomes" id="UP000198327">
    <property type="component" value="Unassembled WGS sequence"/>
</dbReference>
<dbReference type="PANTHER" id="PTHR34069">
    <property type="entry name" value="3-OXOACYL-[ACYL-CARRIER-PROTEIN] SYNTHASE 3"/>
    <property type="match status" value="1"/>
</dbReference>
<evidence type="ECO:0000256" key="2">
    <source>
        <dbReference type="ARBA" id="ARBA00023315"/>
    </source>
</evidence>
<dbReference type="PANTHER" id="PTHR34069:SF2">
    <property type="entry name" value="BETA-KETOACYL-[ACYL-CARRIER-PROTEIN] SYNTHASE III"/>
    <property type="match status" value="1"/>
</dbReference>
<gene>
    <name evidence="5" type="ORF">SAMN05421642_11734</name>
</gene>
<feature type="domain" description="Beta-ketoacyl-[acyl-carrier-protein] synthase III C-terminal" evidence="3">
    <location>
        <begin position="246"/>
        <end position="336"/>
    </location>
</feature>
<evidence type="ECO:0000259" key="3">
    <source>
        <dbReference type="Pfam" id="PF08541"/>
    </source>
</evidence>
<proteinExistence type="predicted"/>
<dbReference type="InterPro" id="IPR016039">
    <property type="entry name" value="Thiolase-like"/>
</dbReference>
<dbReference type="SUPFAM" id="SSF53901">
    <property type="entry name" value="Thiolase-like"/>
    <property type="match status" value="1"/>
</dbReference>
<evidence type="ECO:0000313" key="5">
    <source>
        <dbReference type="EMBL" id="SNT40027.1"/>
    </source>
</evidence>
<feature type="domain" description="Beta-ketoacyl-[acyl-carrier-protein] synthase III N-terminal" evidence="4">
    <location>
        <begin position="112"/>
        <end position="187"/>
    </location>
</feature>
<organism evidence="5 6">
    <name type="scientific">Rhodococcoides kyotonense</name>
    <dbReference type="NCBI Taxonomy" id="398843"/>
    <lineage>
        <taxon>Bacteria</taxon>
        <taxon>Bacillati</taxon>
        <taxon>Actinomycetota</taxon>
        <taxon>Actinomycetes</taxon>
        <taxon>Mycobacteriales</taxon>
        <taxon>Nocardiaceae</taxon>
        <taxon>Rhodococcoides</taxon>
    </lineage>
</organism>
<dbReference type="InterPro" id="IPR013747">
    <property type="entry name" value="ACP_syn_III_C"/>
</dbReference>
<dbReference type="RefSeq" id="WP_217899981.1">
    <property type="nucleotide sequence ID" value="NZ_FZOW01000017.1"/>
</dbReference>
<dbReference type="Pfam" id="PF08545">
    <property type="entry name" value="ACP_syn_III"/>
    <property type="match status" value="1"/>
</dbReference>
<dbReference type="Pfam" id="PF08541">
    <property type="entry name" value="ACP_syn_III_C"/>
    <property type="match status" value="1"/>
</dbReference>
<name>A0A239MAM4_9NOCA</name>
<reference evidence="6" key="1">
    <citation type="submission" date="2017-06" db="EMBL/GenBank/DDBJ databases">
        <authorList>
            <person name="Varghese N."/>
            <person name="Submissions S."/>
        </authorList>
    </citation>
    <scope>NUCLEOTIDE SEQUENCE [LARGE SCALE GENOMIC DNA]</scope>
    <source>
        <strain evidence="6">JCM 23211</strain>
    </source>
</reference>
<dbReference type="CDD" id="cd00827">
    <property type="entry name" value="init_cond_enzymes"/>
    <property type="match status" value="1"/>
</dbReference>
<dbReference type="Gene3D" id="3.40.47.10">
    <property type="match status" value="2"/>
</dbReference>
<dbReference type="InterPro" id="IPR013751">
    <property type="entry name" value="ACP_syn_III_N"/>
</dbReference>
<dbReference type="AlphaFoldDB" id="A0A239MAM4"/>
<sequence>MTSPTSAPELFVAAVSSQIGDLVDIGDAVAAGHCAPALARSTAMQSAATSEDVAPPDLAASAAEKALKHSGIDPESIGLLLHANFTYQGHDIWPAASYVQRRTGARRALALEIRQASNGGMAALQIAANYLGSSSLDHALITTGDRFVQPHFDRWRSDPGTVYGDGGTALILGTEGFAQLIAIHSRSEPELERMHRGDDPFARTSLQYRTPVNLDLLKRQYISRAGSGTTVARVSRGLLDVVAAALDDSGLTIDDVAHVVVPNFGRRRLEAGFLTPLGIPIEKTLWEWTRTVGHLGPGDQIAGLDHLLRTRTVAEGDHCLMLGVGAGFSWTCAILRFTDTCRANGARLDRS</sequence>
<keyword evidence="2" id="KW-0012">Acyltransferase</keyword>
<protein>
    <submittedName>
        <fullName evidence="5">3-oxoacyl-[acyl-carrier-protein] synthase-3</fullName>
    </submittedName>
</protein>
<dbReference type="GO" id="GO:0004315">
    <property type="term" value="F:3-oxoacyl-[acyl-carrier-protein] synthase activity"/>
    <property type="evidence" value="ECO:0007669"/>
    <property type="project" value="InterPro"/>
</dbReference>
<dbReference type="GO" id="GO:0006633">
    <property type="term" value="P:fatty acid biosynthetic process"/>
    <property type="evidence" value="ECO:0007669"/>
    <property type="project" value="InterPro"/>
</dbReference>
<evidence type="ECO:0000259" key="4">
    <source>
        <dbReference type="Pfam" id="PF08545"/>
    </source>
</evidence>
<dbReference type="EMBL" id="FZOW01000017">
    <property type="protein sequence ID" value="SNT40027.1"/>
    <property type="molecule type" value="Genomic_DNA"/>
</dbReference>
<accession>A0A239MAM4</accession>
<keyword evidence="6" id="KW-1185">Reference proteome</keyword>
<dbReference type="GO" id="GO:0044550">
    <property type="term" value="P:secondary metabolite biosynthetic process"/>
    <property type="evidence" value="ECO:0007669"/>
    <property type="project" value="TreeGrafter"/>
</dbReference>
<evidence type="ECO:0000256" key="1">
    <source>
        <dbReference type="ARBA" id="ARBA00022679"/>
    </source>
</evidence>
<keyword evidence="1" id="KW-0808">Transferase</keyword>